<dbReference type="Proteomes" id="UP000189628">
    <property type="component" value="Chromosome"/>
</dbReference>
<organism evidence="1 2">
    <name type="scientific">blood disease bacterium A2-HR MARDI</name>
    <dbReference type="NCBI Taxonomy" id="1944648"/>
    <lineage>
        <taxon>Bacteria</taxon>
        <taxon>Pseudomonadati</taxon>
        <taxon>Pseudomonadota</taxon>
        <taxon>Betaproteobacteria</taxon>
        <taxon>Burkholderiales</taxon>
        <taxon>Burkholderiaceae</taxon>
        <taxon>Ralstonia</taxon>
        <taxon>Ralstonia solanacearum species complex</taxon>
    </lineage>
</organism>
<dbReference type="RefSeq" id="WP_078221550.1">
    <property type="nucleotide sequence ID" value="NZ_CP019911.1"/>
</dbReference>
<sequence length="513" mass="53813">MPVSQQGAINTTALYVPDVYVQIVSPSENFLNGLPTNILGIVGTAQWGPVNAPTIVGSLSDYVQQFGNIQARKYDMGTAVWAAVLNGANNMRCVRVTDGTDVAASVAVLTNCITFTAKYTGTLGNSLQVTIANGSKANSWKAVVAMPGLVPEVYDNIGAGLTGNALWIAIASAINNGIDGLRGKSGLVVATAGAGTTAPTAATYTLAGGTDGTTTITGATLVGVDTIPRKGMYALRGTYTSVAMLADCDDSTTWTTQVAFGLSEGVYMIATGPVGDTISNAVSTKATAGIDTYTMKLLFGDWVYFQDTVNNQIRLISPQGFVAGRLSGLSPEQSSLNKPLYGIVGTQKSYQNLTYSQAELQALAQAGIDVIANPIPAGNSFGVRIGQNCSSNAVINGDNYTRMTNYIAYTLNGGMGLYVGKLQSPKTRNDAFGTVNAFMSNLWQQGMIGDVNDPQKQPFSIQLDKNNNPSSRVALGYMQIDCRITYLSVITKLIINVEGGQSVKVSVANITPQ</sequence>
<name>A0A1U9VEC6_9RALS</name>
<dbReference type="EMBL" id="CP019911">
    <property type="protein sequence ID" value="AQW28643.1"/>
    <property type="molecule type" value="Genomic_DNA"/>
</dbReference>
<evidence type="ECO:0000313" key="2">
    <source>
        <dbReference type="Proteomes" id="UP000189628"/>
    </source>
</evidence>
<dbReference type="Gene3D" id="3.40.50.11780">
    <property type="match status" value="1"/>
</dbReference>
<dbReference type="InterPro" id="IPR052042">
    <property type="entry name" value="Tail_sheath_structural"/>
</dbReference>
<evidence type="ECO:0000313" key="1">
    <source>
        <dbReference type="EMBL" id="AQW28643.1"/>
    </source>
</evidence>
<proteinExistence type="predicted"/>
<protein>
    <submittedName>
        <fullName evidence="1">Phage tail protein</fullName>
    </submittedName>
</protein>
<reference evidence="1 2" key="1">
    <citation type="submission" date="2017-02" db="EMBL/GenBank/DDBJ databases">
        <title>Blood Disease Bacterium A2-HR MARDI.</title>
        <authorList>
            <person name="Badrun R."/>
            <person name="Abu Bakar N."/>
            <person name="Laboh R."/>
        </authorList>
    </citation>
    <scope>NUCLEOTIDE SEQUENCE [LARGE SCALE GENOMIC DNA]</scope>
    <source>
        <strain evidence="1 2">A2-HR MARDI</strain>
    </source>
</reference>
<dbReference type="AlphaFoldDB" id="A0A1U9VEC6"/>
<dbReference type="PANTHER" id="PTHR35861">
    <property type="match status" value="1"/>
</dbReference>
<accession>A0A1U9VEC6</accession>
<gene>
    <name evidence="1" type="ORF">B0B51_00455</name>
</gene>
<dbReference type="PANTHER" id="PTHR35861:SF2">
    <property type="entry name" value="FELS-2 PROPHAGE PROTEIN"/>
    <property type="match status" value="1"/>
</dbReference>